<dbReference type="EC" id="4.6.1.2" evidence="1"/>
<proteinExistence type="predicted"/>
<dbReference type="SUPFAM" id="SSF56112">
    <property type="entry name" value="Protein kinase-like (PK-like)"/>
    <property type="match status" value="1"/>
</dbReference>
<name>A0ABM0K445_APLCA</name>
<accession>A0ABM0K445</accession>
<evidence type="ECO:0000256" key="4">
    <source>
        <dbReference type="ARBA" id="ARBA00023293"/>
    </source>
</evidence>
<dbReference type="InterPro" id="IPR050401">
    <property type="entry name" value="Cyclic_nucleotide_synthase"/>
</dbReference>
<evidence type="ECO:0000313" key="7">
    <source>
        <dbReference type="RefSeq" id="XP_005108313.1"/>
    </source>
</evidence>
<dbReference type="PANTHER" id="PTHR11920">
    <property type="entry name" value="GUANYLYL CYCLASE"/>
    <property type="match status" value="1"/>
</dbReference>
<keyword evidence="6" id="KW-1185">Reference proteome</keyword>
<keyword evidence="3" id="KW-0456">Lyase</keyword>
<dbReference type="Gene3D" id="1.10.510.10">
    <property type="entry name" value="Transferase(Phosphotransferase) domain 1"/>
    <property type="match status" value="1"/>
</dbReference>
<dbReference type="InterPro" id="IPR011009">
    <property type="entry name" value="Kinase-like_dom_sf"/>
</dbReference>
<organism evidence="6 7">
    <name type="scientific">Aplysia californica</name>
    <name type="common">California sea hare</name>
    <dbReference type="NCBI Taxonomy" id="6500"/>
    <lineage>
        <taxon>Eukaryota</taxon>
        <taxon>Metazoa</taxon>
        <taxon>Spiralia</taxon>
        <taxon>Lophotrochozoa</taxon>
        <taxon>Mollusca</taxon>
        <taxon>Gastropoda</taxon>
        <taxon>Heterobranchia</taxon>
        <taxon>Euthyneura</taxon>
        <taxon>Tectipleura</taxon>
        <taxon>Aplysiida</taxon>
        <taxon>Aplysioidea</taxon>
        <taxon>Aplysiidae</taxon>
        <taxon>Aplysia</taxon>
    </lineage>
</organism>
<feature type="domain" description="Protein kinase" evidence="5">
    <location>
        <begin position="1"/>
        <end position="281"/>
    </location>
</feature>
<dbReference type="InterPro" id="IPR000719">
    <property type="entry name" value="Prot_kinase_dom"/>
</dbReference>
<evidence type="ECO:0000256" key="1">
    <source>
        <dbReference type="ARBA" id="ARBA00012202"/>
    </source>
</evidence>
<dbReference type="PANTHER" id="PTHR11920:SF501">
    <property type="entry name" value="GUANYLATE CYCLASE 32E"/>
    <property type="match status" value="1"/>
</dbReference>
<dbReference type="InterPro" id="IPR001245">
    <property type="entry name" value="Ser-Thr/Tyr_kinase_cat_dom"/>
</dbReference>
<keyword evidence="2" id="KW-0547">Nucleotide-binding</keyword>
<dbReference type="RefSeq" id="XP_005108313.1">
    <property type="nucleotide sequence ID" value="XM_005108256.1"/>
</dbReference>
<sequence>MWERDLTSSSWRVDYDQIKFRHQIANSAKLSGFSLKDSDTTSMVPEASQNFTLVGSYKVRGLRHENLAQFIGACTEPGKVCLLYEYCKKGSLQDVLLTDTLKLDWAFKVALLRDILKGMIYIHQSDLGHHGHLTSANCVVDGKFNVKITDFGLPSFRKPDQCDLYSEEKTFSDIQKLLWVAPEHLGIGEIVGGSKKGDVYSFAIIMEETVTRSVPYDSHRAFVEVEEIIQRVYRRETPPFRPETGDWDVPQAYIMLAERCWAEPAESRPSFENVLKTINTLSG</sequence>
<evidence type="ECO:0000313" key="6">
    <source>
        <dbReference type="Proteomes" id="UP000694888"/>
    </source>
</evidence>
<dbReference type="Pfam" id="PF07714">
    <property type="entry name" value="PK_Tyr_Ser-Thr"/>
    <property type="match status" value="1"/>
</dbReference>
<keyword evidence="4" id="KW-0141">cGMP biosynthesis</keyword>
<evidence type="ECO:0000259" key="5">
    <source>
        <dbReference type="PROSITE" id="PS50011"/>
    </source>
</evidence>
<reference evidence="7" key="1">
    <citation type="submission" date="2025-08" db="UniProtKB">
        <authorList>
            <consortium name="RefSeq"/>
        </authorList>
    </citation>
    <scope>IDENTIFICATION</scope>
</reference>
<dbReference type="GeneID" id="101853884"/>
<evidence type="ECO:0000256" key="2">
    <source>
        <dbReference type="ARBA" id="ARBA00022741"/>
    </source>
</evidence>
<evidence type="ECO:0000256" key="3">
    <source>
        <dbReference type="ARBA" id="ARBA00023239"/>
    </source>
</evidence>
<dbReference type="PROSITE" id="PS50011">
    <property type="entry name" value="PROTEIN_KINASE_DOM"/>
    <property type="match status" value="1"/>
</dbReference>
<protein>
    <recommendedName>
        <fullName evidence="1">guanylate cyclase</fullName>
        <ecNumber evidence="1">4.6.1.2</ecNumber>
    </recommendedName>
</protein>
<gene>
    <name evidence="7" type="primary">LOC101853884</name>
</gene>
<dbReference type="Proteomes" id="UP000694888">
    <property type="component" value="Unplaced"/>
</dbReference>